<dbReference type="GO" id="GO:0005524">
    <property type="term" value="F:ATP binding"/>
    <property type="evidence" value="ECO:0007669"/>
    <property type="project" value="UniProtKB-KW"/>
</dbReference>
<dbReference type="InterPro" id="IPR002316">
    <property type="entry name" value="Pro-tRNA-ligase_IIa"/>
</dbReference>
<accession>A0A0G0Z6R7</accession>
<evidence type="ECO:0000256" key="9">
    <source>
        <dbReference type="ARBA" id="ARBA00047671"/>
    </source>
</evidence>
<keyword evidence="6" id="KW-0648">Protein biosynthesis</keyword>
<evidence type="ECO:0000313" key="12">
    <source>
        <dbReference type="Proteomes" id="UP000033986"/>
    </source>
</evidence>
<dbReference type="InterPro" id="IPR006195">
    <property type="entry name" value="aa-tRNA-synth_II"/>
</dbReference>
<feature type="domain" description="Aminoacyl-transfer RNA synthetases class-II family profile" evidence="10">
    <location>
        <begin position="46"/>
        <end position="286"/>
    </location>
</feature>
<sequence length="395" mass="44762">MKQSKLFGKTLREAPKDAEAVSHIYLTRGGFVKQLSSGLFSFLPLGFKVLKKIEQVIREELDKIGAQEIIMPVIHPAEIWKKTGRYHEIGKELWRLKSQGGQELVLSMTHEESMADMAVRFIQNYNDLPVLLNQFQIKLRNEARPRGGLLRLREFIMQDAYSFDRDEKELDKTYKKVFGAYQNIFKRLDLKAVPVKADSGIMGGSESHEFMMPAEIGEDKLNGKNAIELGHTFKLGIKYSKPFDIYFTNKKGKKELAIMGSYGIGLDRLMAVIVETHNDSKGIIWPETAAPFKTHLIEISARGGSALGGKSSDQKVKKAAEKIYKMLLDKGIEVLYDDRDDKSPGEKFADADLIGIPKRIVISEKTLAKESVEIKERSKTMPRLLKISKFQDSKF</sequence>
<evidence type="ECO:0000256" key="1">
    <source>
        <dbReference type="ARBA" id="ARBA00012831"/>
    </source>
</evidence>
<dbReference type="InterPro" id="IPR033730">
    <property type="entry name" value="ProRS_core_prok"/>
</dbReference>
<dbReference type="Gene3D" id="3.30.930.10">
    <property type="entry name" value="Bira Bifunctional Protein, Domain 2"/>
    <property type="match status" value="1"/>
</dbReference>
<evidence type="ECO:0000256" key="8">
    <source>
        <dbReference type="ARBA" id="ARBA00029731"/>
    </source>
</evidence>
<dbReference type="InterPro" id="IPR045864">
    <property type="entry name" value="aa-tRNA-synth_II/BPL/LPL"/>
</dbReference>
<dbReference type="InterPro" id="IPR036621">
    <property type="entry name" value="Anticodon-bd_dom_sf"/>
</dbReference>
<evidence type="ECO:0000256" key="5">
    <source>
        <dbReference type="ARBA" id="ARBA00022840"/>
    </source>
</evidence>
<organism evidence="11 12">
    <name type="scientific">Candidatus Azambacteria bacterium GW2011_GWB1_42_17</name>
    <dbReference type="NCBI Taxonomy" id="1618615"/>
    <lineage>
        <taxon>Bacteria</taxon>
        <taxon>Candidatus Azamiibacteriota</taxon>
    </lineage>
</organism>
<keyword evidence="7 11" id="KW-0030">Aminoacyl-tRNA synthetase</keyword>
<dbReference type="AlphaFoldDB" id="A0A0G0Z6R7"/>
<dbReference type="CDD" id="cd00861">
    <property type="entry name" value="ProRS_anticodon_short"/>
    <property type="match status" value="1"/>
</dbReference>
<dbReference type="Pfam" id="PF00587">
    <property type="entry name" value="tRNA-synt_2b"/>
    <property type="match status" value="1"/>
</dbReference>
<gene>
    <name evidence="11" type="ORF">UV07_C0009G0039</name>
</gene>
<comment type="caution">
    <text evidence="11">The sequence shown here is derived from an EMBL/GenBank/DDBJ whole genome shotgun (WGS) entry which is preliminary data.</text>
</comment>
<dbReference type="PROSITE" id="PS50862">
    <property type="entry name" value="AA_TRNA_LIGASE_II"/>
    <property type="match status" value="1"/>
</dbReference>
<comment type="catalytic activity">
    <reaction evidence="9">
        <text>tRNA(Pro) + L-proline + ATP = L-prolyl-tRNA(Pro) + AMP + diphosphate</text>
        <dbReference type="Rhea" id="RHEA:14305"/>
        <dbReference type="Rhea" id="RHEA-COMP:9700"/>
        <dbReference type="Rhea" id="RHEA-COMP:9702"/>
        <dbReference type="ChEBI" id="CHEBI:30616"/>
        <dbReference type="ChEBI" id="CHEBI:33019"/>
        <dbReference type="ChEBI" id="CHEBI:60039"/>
        <dbReference type="ChEBI" id="CHEBI:78442"/>
        <dbReference type="ChEBI" id="CHEBI:78532"/>
        <dbReference type="ChEBI" id="CHEBI:456215"/>
        <dbReference type="EC" id="6.1.1.15"/>
    </reaction>
</comment>
<dbReference type="Proteomes" id="UP000033986">
    <property type="component" value="Unassembled WGS sequence"/>
</dbReference>
<dbReference type="SUPFAM" id="SSF55681">
    <property type="entry name" value="Class II aaRS and biotin synthetases"/>
    <property type="match status" value="1"/>
</dbReference>
<evidence type="ECO:0000256" key="4">
    <source>
        <dbReference type="ARBA" id="ARBA00022741"/>
    </source>
</evidence>
<dbReference type="GO" id="GO:0005829">
    <property type="term" value="C:cytosol"/>
    <property type="evidence" value="ECO:0007669"/>
    <property type="project" value="TreeGrafter"/>
</dbReference>
<dbReference type="InterPro" id="IPR050062">
    <property type="entry name" value="Pro-tRNA_synthetase"/>
</dbReference>
<keyword evidence="3" id="KW-0436">Ligase</keyword>
<evidence type="ECO:0000256" key="2">
    <source>
        <dbReference type="ARBA" id="ARBA00019110"/>
    </source>
</evidence>
<dbReference type="EMBL" id="LCDB01000009">
    <property type="protein sequence ID" value="KKS44380.1"/>
    <property type="molecule type" value="Genomic_DNA"/>
</dbReference>
<dbReference type="Pfam" id="PF03129">
    <property type="entry name" value="HGTP_anticodon"/>
    <property type="match status" value="1"/>
</dbReference>
<dbReference type="InterPro" id="IPR044140">
    <property type="entry name" value="ProRS_anticodon_short"/>
</dbReference>
<dbReference type="PANTHER" id="PTHR42753:SF2">
    <property type="entry name" value="PROLINE--TRNA LIGASE"/>
    <property type="match status" value="1"/>
</dbReference>
<dbReference type="InterPro" id="IPR004154">
    <property type="entry name" value="Anticodon-bd"/>
</dbReference>
<evidence type="ECO:0000256" key="3">
    <source>
        <dbReference type="ARBA" id="ARBA00022598"/>
    </source>
</evidence>
<keyword evidence="5" id="KW-0067">ATP-binding</keyword>
<dbReference type="EC" id="6.1.1.15" evidence="1"/>
<evidence type="ECO:0000259" key="10">
    <source>
        <dbReference type="PROSITE" id="PS50862"/>
    </source>
</evidence>
<reference evidence="11 12" key="1">
    <citation type="journal article" date="2015" name="Nature">
        <title>rRNA introns, odd ribosomes, and small enigmatic genomes across a large radiation of phyla.</title>
        <authorList>
            <person name="Brown C.T."/>
            <person name="Hug L.A."/>
            <person name="Thomas B.C."/>
            <person name="Sharon I."/>
            <person name="Castelle C.J."/>
            <person name="Singh A."/>
            <person name="Wilkins M.J."/>
            <person name="Williams K.H."/>
            <person name="Banfield J.F."/>
        </authorList>
    </citation>
    <scope>NUCLEOTIDE SEQUENCE [LARGE SCALE GENOMIC DNA]</scope>
</reference>
<name>A0A0G0Z6R7_9BACT</name>
<protein>
    <recommendedName>
        <fullName evidence="2">Proline--tRNA ligase</fullName>
        <ecNumber evidence="1">6.1.1.15</ecNumber>
    </recommendedName>
    <alternativeName>
        <fullName evidence="8">Prolyl-tRNA synthetase</fullName>
    </alternativeName>
</protein>
<dbReference type="GO" id="GO:0004827">
    <property type="term" value="F:proline-tRNA ligase activity"/>
    <property type="evidence" value="ECO:0007669"/>
    <property type="project" value="UniProtKB-EC"/>
</dbReference>
<keyword evidence="4" id="KW-0547">Nucleotide-binding</keyword>
<dbReference type="PATRIC" id="fig|1618615.3.peg.314"/>
<dbReference type="PANTHER" id="PTHR42753">
    <property type="entry name" value="MITOCHONDRIAL RIBOSOME PROTEIN L39/PROLYL-TRNA LIGASE FAMILY MEMBER"/>
    <property type="match status" value="1"/>
</dbReference>
<evidence type="ECO:0000313" key="11">
    <source>
        <dbReference type="EMBL" id="KKS44380.1"/>
    </source>
</evidence>
<evidence type="ECO:0000256" key="6">
    <source>
        <dbReference type="ARBA" id="ARBA00022917"/>
    </source>
</evidence>
<dbReference type="PRINTS" id="PR01046">
    <property type="entry name" value="TRNASYNTHPRO"/>
</dbReference>
<proteinExistence type="predicted"/>
<dbReference type="GO" id="GO:0006433">
    <property type="term" value="P:prolyl-tRNA aminoacylation"/>
    <property type="evidence" value="ECO:0007669"/>
    <property type="project" value="InterPro"/>
</dbReference>
<dbReference type="SUPFAM" id="SSF52954">
    <property type="entry name" value="Class II aaRS ABD-related"/>
    <property type="match status" value="1"/>
</dbReference>
<dbReference type="Gene3D" id="3.40.50.800">
    <property type="entry name" value="Anticodon-binding domain"/>
    <property type="match status" value="1"/>
</dbReference>
<evidence type="ECO:0000256" key="7">
    <source>
        <dbReference type="ARBA" id="ARBA00023146"/>
    </source>
</evidence>
<dbReference type="InterPro" id="IPR002314">
    <property type="entry name" value="aa-tRNA-synt_IIb"/>
</dbReference>
<dbReference type="CDD" id="cd00779">
    <property type="entry name" value="ProRS_core_prok"/>
    <property type="match status" value="1"/>
</dbReference>